<dbReference type="GO" id="GO:0010082">
    <property type="term" value="P:regulation of root meristem growth"/>
    <property type="evidence" value="ECO:0007669"/>
    <property type="project" value="UniProtKB-ARBA"/>
</dbReference>
<dbReference type="PROSITE" id="PS50011">
    <property type="entry name" value="PROTEIN_KINASE_DOM"/>
    <property type="match status" value="1"/>
</dbReference>
<dbReference type="EC" id="2.7.11.1" evidence="3"/>
<keyword evidence="17 26" id="KW-1133">Transmembrane helix</keyword>
<sequence>MAALSDKRLLLCSLVLVLVSLLHFATFASSETSSVAAAEALLKWKASLDNQSQPLLSSWVGDRPCNNWVGIACEELELGVTSLNLSTFGLIGTLYNLNFSYFPNLLTIDLYNNSLNGTIPDSIGNLPKLTHLDLAYNELSGTFTPTIWNLSKLLFFHFTGNQISGKNSTRDRPNDKSSTIHGPIPSSMGNLTKLFSLQLQDNYLSGSLPREIGMLGNLSRLTLQGNEFSGSLPPEIGKLGNLRQLFLMRNTLSGSIPQEVGMMRSLIELDLSSNSLTGAIPASLGNLSELEQLYLYSNSISGPIPEELGLLQHVFILQLLDNSLSGPIPASIGKMSALANLRLQQNQLSGPIPTTIGNLSKLDTLVLFQNKLSGSIPASIGNLTKLTDLVLISNNLSGPLPLEMNNLTSLINLQLGQNRFTGQLRQHICDGRSLVTFGAINNHFTGPIPKSLKNCTSLQRVRLDGNELTGNISEAFGIYPILDYVDLSGNNLYGELSSKWGQCHNLTSLKISNNNISGRIPPELGEATKLGVLDFSSNHLTGKIPKELGRLTSLLQLLLNNNQLSGNIPSEIGMMSVLTHFNLAANNLNGLIPKQLGECSKLIFLNLSRNILRGSIPSDIGSLQSLQALDLSKNLLIGEIPPQLGGMKQLETLNLSHNNLSGSIPSTFGENASLTSIDISYNELEGPIPDITAFHKAPITALQNNKGLCGNAAGLKACPKMIPNLPSKRNNQFLVIILVSFLGTLFIIFIIVGVSFILCQRVRKTEAKSREAQNNNLFAIWSYDGKMVYENIIDATEEFDSKYCIGVGGYGSVYKVELPTSQVVAVKKLHSLPDGGTSYQKAFTSEISALTEIRHRNIVKLYGFCSHPRHSFLVYEFLEGGSLMKILNSEEGAKTVDWIKRANVIKGVANALSYMHHDCSPSIIHRDISSKNVLLDREYEAHIADFGTARLLKPDSSNWTSLAGTFGYMAPELAYTMEVNEKCDVYSFGVLTLEIIMGKHPGDLISSLTSSAFTTLNMPLKDVLDQRLSLPMNEAAREVLSIAKIAIACLHTVPQSRPTMQQVSQELSTQKLHLPSTLHMITLGEVVDL</sequence>
<proteinExistence type="inferred from homology"/>
<keyword evidence="8" id="KW-0433">Leucine-rich repeat</keyword>
<feature type="domain" description="Protein kinase" evidence="28">
    <location>
        <begin position="799"/>
        <end position="1072"/>
    </location>
</feature>
<keyword evidence="6" id="KW-0723">Serine/threonine-protein kinase</keyword>
<comment type="catalytic activity">
    <reaction evidence="23">
        <text>L-threonyl-[protein] + ATP = O-phospho-L-threonyl-[protein] + ADP + H(+)</text>
        <dbReference type="Rhea" id="RHEA:46608"/>
        <dbReference type="Rhea" id="RHEA-COMP:11060"/>
        <dbReference type="Rhea" id="RHEA-COMP:11605"/>
        <dbReference type="ChEBI" id="CHEBI:15378"/>
        <dbReference type="ChEBI" id="CHEBI:30013"/>
        <dbReference type="ChEBI" id="CHEBI:30616"/>
        <dbReference type="ChEBI" id="CHEBI:61977"/>
        <dbReference type="ChEBI" id="CHEBI:456216"/>
        <dbReference type="EC" id="2.7.11.1"/>
    </reaction>
</comment>
<keyword evidence="20" id="KW-0675">Receptor</keyword>
<dbReference type="GO" id="GO:0010074">
    <property type="term" value="P:maintenance of meristem identity"/>
    <property type="evidence" value="ECO:0007669"/>
    <property type="project" value="UniProtKB-ARBA"/>
</dbReference>
<keyword evidence="11 27" id="KW-0732">Signal</keyword>
<evidence type="ECO:0000256" key="6">
    <source>
        <dbReference type="ARBA" id="ARBA00022527"/>
    </source>
</evidence>
<evidence type="ECO:0000256" key="16">
    <source>
        <dbReference type="ARBA" id="ARBA00022843"/>
    </source>
</evidence>
<dbReference type="GO" id="GO:0005524">
    <property type="term" value="F:ATP binding"/>
    <property type="evidence" value="ECO:0007669"/>
    <property type="project" value="UniProtKB-UniRule"/>
</dbReference>
<evidence type="ECO:0000256" key="4">
    <source>
        <dbReference type="ARBA" id="ARBA00022475"/>
    </source>
</evidence>
<dbReference type="Gene3D" id="3.80.10.10">
    <property type="entry name" value="Ribonuclease Inhibitor"/>
    <property type="match status" value="3"/>
</dbReference>
<dbReference type="FunFam" id="3.80.10.10:FF:000416">
    <property type="entry name" value="Probable leucine-rich repeat receptor-like protein kinase At5g63930"/>
    <property type="match status" value="1"/>
</dbReference>
<evidence type="ECO:0000256" key="17">
    <source>
        <dbReference type="ARBA" id="ARBA00022989"/>
    </source>
</evidence>
<evidence type="ECO:0000256" key="21">
    <source>
        <dbReference type="ARBA" id="ARBA00023180"/>
    </source>
</evidence>
<dbReference type="SUPFAM" id="SSF52047">
    <property type="entry name" value="RNI-like"/>
    <property type="match status" value="1"/>
</dbReference>
<feature type="binding site" evidence="25">
    <location>
        <position position="828"/>
    </location>
    <ligand>
        <name>ATP</name>
        <dbReference type="ChEBI" id="CHEBI:30616"/>
    </ligand>
</feature>
<evidence type="ECO:0000256" key="24">
    <source>
        <dbReference type="ARBA" id="ARBA00048679"/>
    </source>
</evidence>
<dbReference type="Pfam" id="PF13855">
    <property type="entry name" value="LRR_8"/>
    <property type="match status" value="2"/>
</dbReference>
<evidence type="ECO:0000256" key="15">
    <source>
        <dbReference type="ARBA" id="ARBA00022840"/>
    </source>
</evidence>
<keyword evidence="5" id="KW-0134">Cell wall</keyword>
<comment type="catalytic activity">
    <reaction evidence="24">
        <text>L-seryl-[protein] + ATP = O-phospho-L-seryl-[protein] + ADP + H(+)</text>
        <dbReference type="Rhea" id="RHEA:17989"/>
        <dbReference type="Rhea" id="RHEA-COMP:9863"/>
        <dbReference type="Rhea" id="RHEA-COMP:11604"/>
        <dbReference type="ChEBI" id="CHEBI:15378"/>
        <dbReference type="ChEBI" id="CHEBI:29999"/>
        <dbReference type="ChEBI" id="CHEBI:30616"/>
        <dbReference type="ChEBI" id="CHEBI:83421"/>
        <dbReference type="ChEBI" id="CHEBI:456216"/>
        <dbReference type="EC" id="2.7.11.1"/>
    </reaction>
</comment>
<keyword evidence="19" id="KW-1015">Disulfide bond</keyword>
<dbReference type="FunFam" id="3.80.10.10:FF:000177">
    <property type="entry name" value="Leucine-rich repeat receptor-like serine/threonine-protein kinase At1g17230"/>
    <property type="match status" value="1"/>
</dbReference>
<evidence type="ECO:0000256" key="5">
    <source>
        <dbReference type="ARBA" id="ARBA00022512"/>
    </source>
</evidence>
<dbReference type="Pfam" id="PF23598">
    <property type="entry name" value="LRR_14"/>
    <property type="match status" value="1"/>
</dbReference>
<dbReference type="FunFam" id="1.10.510.10:FF:000445">
    <property type="entry name" value="MDIS1-interacting receptor like kinase 2"/>
    <property type="match status" value="1"/>
</dbReference>
<dbReference type="FunFam" id="3.80.10.10:FF:000400">
    <property type="entry name" value="Nuclear pore complex protein NUP107"/>
    <property type="match status" value="1"/>
</dbReference>
<evidence type="ECO:0000256" key="3">
    <source>
        <dbReference type="ARBA" id="ARBA00012513"/>
    </source>
</evidence>
<dbReference type="InterPro" id="IPR003591">
    <property type="entry name" value="Leu-rich_rpt_typical-subtyp"/>
</dbReference>
<evidence type="ECO:0000256" key="9">
    <source>
        <dbReference type="ARBA" id="ARBA00022679"/>
    </source>
</evidence>
<dbReference type="InterPro" id="IPR032675">
    <property type="entry name" value="LRR_dom_sf"/>
</dbReference>
<dbReference type="SUPFAM" id="SSF52058">
    <property type="entry name" value="L domain-like"/>
    <property type="match status" value="2"/>
</dbReference>
<keyword evidence="5" id="KW-0964">Secreted</keyword>
<dbReference type="InterPro" id="IPR008266">
    <property type="entry name" value="Tyr_kinase_AS"/>
</dbReference>
<evidence type="ECO:0000256" key="2">
    <source>
        <dbReference type="ARBA" id="ARBA00004251"/>
    </source>
</evidence>
<organism evidence="29">
    <name type="scientific">Fagus sylvatica</name>
    <name type="common">Beechnut</name>
    <dbReference type="NCBI Taxonomy" id="28930"/>
    <lineage>
        <taxon>Eukaryota</taxon>
        <taxon>Viridiplantae</taxon>
        <taxon>Streptophyta</taxon>
        <taxon>Embryophyta</taxon>
        <taxon>Tracheophyta</taxon>
        <taxon>Spermatophyta</taxon>
        <taxon>Magnoliopsida</taxon>
        <taxon>eudicotyledons</taxon>
        <taxon>Gunneridae</taxon>
        <taxon>Pentapetalae</taxon>
        <taxon>rosids</taxon>
        <taxon>fabids</taxon>
        <taxon>Fagales</taxon>
        <taxon>Fagaceae</taxon>
        <taxon>Fagus</taxon>
    </lineage>
</organism>
<keyword evidence="12" id="KW-0677">Repeat</keyword>
<dbReference type="SUPFAM" id="SSF56112">
    <property type="entry name" value="Protein kinase-like (PK-like)"/>
    <property type="match status" value="1"/>
</dbReference>
<keyword evidence="16" id="KW-0832">Ubl conjugation</keyword>
<dbReference type="Pfam" id="PF00560">
    <property type="entry name" value="LRR_1"/>
    <property type="match status" value="3"/>
</dbReference>
<dbReference type="InterPro" id="IPR011009">
    <property type="entry name" value="Kinase-like_dom_sf"/>
</dbReference>
<comment type="subcellular location">
    <subcellularLocation>
        <location evidence="2">Cell membrane</location>
        <topology evidence="2">Single-pass type I membrane protein</topology>
    </subcellularLocation>
    <subcellularLocation>
        <location evidence="1">Secreted</location>
        <location evidence="1">Cell wall</location>
    </subcellularLocation>
</comment>
<evidence type="ECO:0000256" key="18">
    <source>
        <dbReference type="ARBA" id="ARBA00023136"/>
    </source>
</evidence>
<evidence type="ECO:0000256" key="27">
    <source>
        <dbReference type="SAM" id="SignalP"/>
    </source>
</evidence>
<keyword evidence="21" id="KW-0325">Glycoprotein</keyword>
<evidence type="ECO:0000256" key="14">
    <source>
        <dbReference type="ARBA" id="ARBA00022777"/>
    </source>
</evidence>
<dbReference type="InterPro" id="IPR051420">
    <property type="entry name" value="Ser_Thr_Kinases_DiverseReg"/>
</dbReference>
<dbReference type="InterPro" id="IPR055414">
    <property type="entry name" value="LRR_R13L4/SHOC2-like"/>
</dbReference>
<evidence type="ECO:0000256" key="1">
    <source>
        <dbReference type="ARBA" id="ARBA00004191"/>
    </source>
</evidence>
<dbReference type="Pfam" id="PF00069">
    <property type="entry name" value="Pkinase"/>
    <property type="match status" value="1"/>
</dbReference>
<dbReference type="InterPro" id="IPR017441">
    <property type="entry name" value="Protein_kinase_ATP_BS"/>
</dbReference>
<keyword evidence="14" id="KW-0418">Kinase</keyword>
<dbReference type="FunFam" id="3.80.10.10:FF:000775">
    <property type="entry name" value="Predicted protein"/>
    <property type="match status" value="1"/>
</dbReference>
<keyword evidence="13 25" id="KW-0547">Nucleotide-binding</keyword>
<dbReference type="Gene3D" id="3.30.200.20">
    <property type="entry name" value="Phosphorylase Kinase, domain 1"/>
    <property type="match status" value="1"/>
</dbReference>
<keyword evidence="4" id="KW-1003">Cell membrane</keyword>
<dbReference type="PROSITE" id="PS00107">
    <property type="entry name" value="PROTEIN_KINASE_ATP"/>
    <property type="match status" value="1"/>
</dbReference>
<dbReference type="GO" id="GO:0005886">
    <property type="term" value="C:plasma membrane"/>
    <property type="evidence" value="ECO:0007669"/>
    <property type="project" value="UniProtKB-SubCell"/>
</dbReference>
<evidence type="ECO:0000256" key="13">
    <source>
        <dbReference type="ARBA" id="ARBA00022741"/>
    </source>
</evidence>
<dbReference type="InterPro" id="IPR013210">
    <property type="entry name" value="LRR_N_plant-typ"/>
</dbReference>
<keyword evidence="9" id="KW-0808">Transferase</keyword>
<dbReference type="PROSITE" id="PS00109">
    <property type="entry name" value="PROTEIN_KINASE_TYR"/>
    <property type="match status" value="1"/>
</dbReference>
<evidence type="ECO:0000256" key="7">
    <source>
        <dbReference type="ARBA" id="ARBA00022553"/>
    </source>
</evidence>
<evidence type="ECO:0000256" key="20">
    <source>
        <dbReference type="ARBA" id="ARBA00023170"/>
    </source>
</evidence>
<evidence type="ECO:0000256" key="22">
    <source>
        <dbReference type="ARBA" id="ARBA00038043"/>
    </source>
</evidence>
<evidence type="ECO:0000256" key="25">
    <source>
        <dbReference type="PROSITE-ProRule" id="PRU10141"/>
    </source>
</evidence>
<evidence type="ECO:0000256" key="12">
    <source>
        <dbReference type="ARBA" id="ARBA00022737"/>
    </source>
</evidence>
<feature type="signal peptide" evidence="27">
    <location>
        <begin position="1"/>
        <end position="30"/>
    </location>
</feature>
<dbReference type="PRINTS" id="PR00019">
    <property type="entry name" value="LEURICHRPT"/>
</dbReference>
<comment type="similarity">
    <text evidence="22">Belongs to the polygalacturonase-inhibiting protein family.</text>
</comment>
<evidence type="ECO:0000256" key="10">
    <source>
        <dbReference type="ARBA" id="ARBA00022692"/>
    </source>
</evidence>
<evidence type="ECO:0000259" key="28">
    <source>
        <dbReference type="PROSITE" id="PS50011"/>
    </source>
</evidence>
<evidence type="ECO:0000256" key="19">
    <source>
        <dbReference type="ARBA" id="ARBA00023157"/>
    </source>
</evidence>
<feature type="transmembrane region" description="Helical" evidence="26">
    <location>
        <begin position="733"/>
        <end position="759"/>
    </location>
</feature>
<dbReference type="AlphaFoldDB" id="A0A2N9F1Q6"/>
<keyword evidence="10 26" id="KW-0812">Transmembrane</keyword>
<keyword evidence="7" id="KW-0597">Phosphoprotein</keyword>
<evidence type="ECO:0000256" key="26">
    <source>
        <dbReference type="SAM" id="Phobius"/>
    </source>
</evidence>
<dbReference type="Gene3D" id="1.10.510.10">
    <property type="entry name" value="Transferase(Phosphotransferase) domain 1"/>
    <property type="match status" value="1"/>
</dbReference>
<dbReference type="PROSITE" id="PS51450">
    <property type="entry name" value="LRR"/>
    <property type="match status" value="1"/>
</dbReference>
<feature type="chain" id="PRO_5014938545" description="non-specific serine/threonine protein kinase" evidence="27">
    <location>
        <begin position="31"/>
        <end position="1089"/>
    </location>
</feature>
<dbReference type="EMBL" id="OIVN01000488">
    <property type="protein sequence ID" value="SPC81028.1"/>
    <property type="molecule type" value="Genomic_DNA"/>
</dbReference>
<evidence type="ECO:0000256" key="8">
    <source>
        <dbReference type="ARBA" id="ARBA00022614"/>
    </source>
</evidence>
<dbReference type="PANTHER" id="PTHR48005">
    <property type="entry name" value="LEUCINE RICH REPEAT KINASE 2"/>
    <property type="match status" value="1"/>
</dbReference>
<dbReference type="FunFam" id="3.30.200.20:FF:000309">
    <property type="entry name" value="Leucine-rich repeat receptor protein kinase MSP1"/>
    <property type="match status" value="1"/>
</dbReference>
<dbReference type="Pfam" id="PF08263">
    <property type="entry name" value="LRRNT_2"/>
    <property type="match status" value="1"/>
</dbReference>
<gene>
    <name evidence="29" type="ORF">FSB_LOCUS8910</name>
</gene>
<name>A0A2N9F1Q6_FAGSY</name>
<reference evidence="29" key="1">
    <citation type="submission" date="2018-02" db="EMBL/GenBank/DDBJ databases">
        <authorList>
            <person name="Cohen D.B."/>
            <person name="Kent A.D."/>
        </authorList>
    </citation>
    <scope>NUCLEOTIDE SEQUENCE</scope>
</reference>
<keyword evidence="18 26" id="KW-0472">Membrane</keyword>
<evidence type="ECO:0000256" key="11">
    <source>
        <dbReference type="ARBA" id="ARBA00022729"/>
    </source>
</evidence>
<keyword evidence="15 25" id="KW-0067">ATP-binding</keyword>
<evidence type="ECO:0000256" key="23">
    <source>
        <dbReference type="ARBA" id="ARBA00047899"/>
    </source>
</evidence>
<evidence type="ECO:0000313" key="29">
    <source>
        <dbReference type="EMBL" id="SPC81028.1"/>
    </source>
</evidence>
<protein>
    <recommendedName>
        <fullName evidence="3">non-specific serine/threonine protein kinase</fullName>
        <ecNumber evidence="3">2.7.11.1</ecNumber>
    </recommendedName>
</protein>
<dbReference type="PANTHER" id="PTHR48005:SF70">
    <property type="entry name" value="MDIS1-INTERACTING RECEPTOR LIKE KINASE 2-LIKE"/>
    <property type="match status" value="1"/>
</dbReference>
<dbReference type="InterPro" id="IPR001611">
    <property type="entry name" value="Leu-rich_rpt"/>
</dbReference>
<dbReference type="GO" id="GO:0004674">
    <property type="term" value="F:protein serine/threonine kinase activity"/>
    <property type="evidence" value="ECO:0007669"/>
    <property type="project" value="UniProtKB-KW"/>
</dbReference>
<dbReference type="InterPro" id="IPR000719">
    <property type="entry name" value="Prot_kinase_dom"/>
</dbReference>
<accession>A0A2N9F1Q6</accession>
<dbReference type="SMART" id="SM00369">
    <property type="entry name" value="LRR_TYP"/>
    <property type="match status" value="10"/>
</dbReference>